<name>A0ABP8U7B0_9ACTN</name>
<feature type="transmembrane region" description="Helical" evidence="1">
    <location>
        <begin position="47"/>
        <end position="68"/>
    </location>
</feature>
<keyword evidence="1" id="KW-0812">Transmembrane</keyword>
<keyword evidence="1" id="KW-1133">Transmembrane helix</keyword>
<accession>A0ABP8U7B0</accession>
<dbReference type="RefSeq" id="WP_345430806.1">
    <property type="nucleotide sequence ID" value="NZ_BAABHK010000003.1"/>
</dbReference>
<organism evidence="2 3">
    <name type="scientific">Actinoallomurus vinaceus</name>
    <dbReference type="NCBI Taxonomy" id="1080074"/>
    <lineage>
        <taxon>Bacteria</taxon>
        <taxon>Bacillati</taxon>
        <taxon>Actinomycetota</taxon>
        <taxon>Actinomycetes</taxon>
        <taxon>Streptosporangiales</taxon>
        <taxon>Thermomonosporaceae</taxon>
        <taxon>Actinoallomurus</taxon>
    </lineage>
</organism>
<evidence type="ECO:0000313" key="2">
    <source>
        <dbReference type="EMBL" id="GAA4624349.1"/>
    </source>
</evidence>
<dbReference type="Proteomes" id="UP001501442">
    <property type="component" value="Unassembled WGS sequence"/>
</dbReference>
<evidence type="ECO:0000313" key="3">
    <source>
        <dbReference type="Proteomes" id="UP001501442"/>
    </source>
</evidence>
<protein>
    <submittedName>
        <fullName evidence="2">Uncharacterized protein</fullName>
    </submittedName>
</protein>
<proteinExistence type="predicted"/>
<gene>
    <name evidence="2" type="ORF">GCM10023196_024130</name>
</gene>
<dbReference type="EMBL" id="BAABHK010000003">
    <property type="protein sequence ID" value="GAA4624349.1"/>
    <property type="molecule type" value="Genomic_DNA"/>
</dbReference>
<reference evidence="3" key="1">
    <citation type="journal article" date="2019" name="Int. J. Syst. Evol. Microbiol.">
        <title>The Global Catalogue of Microorganisms (GCM) 10K type strain sequencing project: providing services to taxonomists for standard genome sequencing and annotation.</title>
        <authorList>
            <consortium name="The Broad Institute Genomics Platform"/>
            <consortium name="The Broad Institute Genome Sequencing Center for Infectious Disease"/>
            <person name="Wu L."/>
            <person name="Ma J."/>
        </authorList>
    </citation>
    <scope>NUCLEOTIDE SEQUENCE [LARGE SCALE GENOMIC DNA]</scope>
    <source>
        <strain evidence="3">JCM 17939</strain>
    </source>
</reference>
<keyword evidence="1" id="KW-0472">Membrane</keyword>
<evidence type="ECO:0000256" key="1">
    <source>
        <dbReference type="SAM" id="Phobius"/>
    </source>
</evidence>
<comment type="caution">
    <text evidence="2">The sequence shown here is derived from an EMBL/GenBank/DDBJ whole genome shotgun (WGS) entry which is preliminary data.</text>
</comment>
<feature type="transmembrane region" description="Helical" evidence="1">
    <location>
        <begin position="21"/>
        <end position="41"/>
    </location>
</feature>
<sequence>MTNDPYRIDQRGAAAPERHGIGALRTALWTVLVISAAGNAATSTAGLPIAVSLAFGVVTVLCVAWLIADRFRRGRA</sequence>
<keyword evidence="3" id="KW-1185">Reference proteome</keyword>